<dbReference type="EMBL" id="MN739042">
    <property type="protein sequence ID" value="QHS85181.1"/>
    <property type="molecule type" value="Genomic_DNA"/>
</dbReference>
<dbReference type="AlphaFoldDB" id="A0A6C0B090"/>
<reference evidence="1" key="1">
    <citation type="journal article" date="2020" name="Nature">
        <title>Giant virus diversity and host interactions through global metagenomics.</title>
        <authorList>
            <person name="Schulz F."/>
            <person name="Roux S."/>
            <person name="Paez-Espino D."/>
            <person name="Jungbluth S."/>
            <person name="Walsh D.A."/>
            <person name="Denef V.J."/>
            <person name="McMahon K.D."/>
            <person name="Konstantinidis K.T."/>
            <person name="Eloe-Fadrosh E.A."/>
            <person name="Kyrpides N.C."/>
            <person name="Woyke T."/>
        </authorList>
    </citation>
    <scope>NUCLEOTIDE SEQUENCE</scope>
    <source>
        <strain evidence="1">GVMAG-M-3300009182-78</strain>
    </source>
</reference>
<evidence type="ECO:0000313" key="1">
    <source>
        <dbReference type="EMBL" id="QHS85181.1"/>
    </source>
</evidence>
<organism evidence="1">
    <name type="scientific">viral metagenome</name>
    <dbReference type="NCBI Taxonomy" id="1070528"/>
    <lineage>
        <taxon>unclassified sequences</taxon>
        <taxon>metagenomes</taxon>
        <taxon>organismal metagenomes</taxon>
    </lineage>
</organism>
<accession>A0A6C0B090</accession>
<proteinExistence type="predicted"/>
<sequence>MSSVPEEIQQLQLRILELEKQKKEKDESDKKTSIDHNFKVINDLLTEKKTAINNNRYSKSVPLAKYYDQELVTHLESIYNILQIVDERLKKLEDK</sequence>
<protein>
    <submittedName>
        <fullName evidence="1">Uncharacterized protein</fullName>
    </submittedName>
</protein>
<name>A0A6C0B090_9ZZZZ</name>